<gene>
    <name evidence="1" type="ORF">HaLaN_16275</name>
</gene>
<accession>A0A699ZD93</accession>
<reference evidence="1 2" key="1">
    <citation type="submission" date="2020-02" db="EMBL/GenBank/DDBJ databases">
        <title>Draft genome sequence of Haematococcus lacustris strain NIES-144.</title>
        <authorList>
            <person name="Morimoto D."/>
            <person name="Nakagawa S."/>
            <person name="Yoshida T."/>
            <person name="Sawayama S."/>
        </authorList>
    </citation>
    <scope>NUCLEOTIDE SEQUENCE [LARGE SCALE GENOMIC DNA]</scope>
    <source>
        <strain evidence="1 2">NIES-144</strain>
    </source>
</reference>
<dbReference type="EMBL" id="BLLF01001445">
    <property type="protein sequence ID" value="GFH19340.1"/>
    <property type="molecule type" value="Genomic_DNA"/>
</dbReference>
<evidence type="ECO:0000313" key="2">
    <source>
        <dbReference type="Proteomes" id="UP000485058"/>
    </source>
</evidence>
<sequence>MGTAAVEALWSPGPCAGAFKEDVAEVSMERHGHAKQLVVFFGAASIGTGGGWGADAVLRACCKVVCGAQTN</sequence>
<dbReference type="Proteomes" id="UP000485058">
    <property type="component" value="Unassembled WGS sequence"/>
</dbReference>
<comment type="caution">
    <text evidence="1">The sequence shown here is derived from an EMBL/GenBank/DDBJ whole genome shotgun (WGS) entry which is preliminary data.</text>
</comment>
<organism evidence="1 2">
    <name type="scientific">Haematococcus lacustris</name>
    <name type="common">Green alga</name>
    <name type="synonym">Haematococcus pluvialis</name>
    <dbReference type="NCBI Taxonomy" id="44745"/>
    <lineage>
        <taxon>Eukaryota</taxon>
        <taxon>Viridiplantae</taxon>
        <taxon>Chlorophyta</taxon>
        <taxon>core chlorophytes</taxon>
        <taxon>Chlorophyceae</taxon>
        <taxon>CS clade</taxon>
        <taxon>Chlamydomonadales</taxon>
        <taxon>Haematococcaceae</taxon>
        <taxon>Haematococcus</taxon>
    </lineage>
</organism>
<proteinExistence type="predicted"/>
<keyword evidence="2" id="KW-1185">Reference proteome</keyword>
<protein>
    <submittedName>
        <fullName evidence="1">Uncharacterized protein</fullName>
    </submittedName>
</protein>
<evidence type="ECO:0000313" key="1">
    <source>
        <dbReference type="EMBL" id="GFH19340.1"/>
    </source>
</evidence>
<dbReference type="AlphaFoldDB" id="A0A699ZD93"/>
<name>A0A699ZD93_HAELA</name>